<evidence type="ECO:0000256" key="2">
    <source>
        <dbReference type="ARBA" id="ARBA00012948"/>
    </source>
</evidence>
<reference evidence="4" key="2">
    <citation type="submission" date="2020-02" db="EMBL/GenBank/DDBJ databases">
        <authorList>
            <person name="Gilchrist C.L.M."/>
            <person name="Chooi Y.-H."/>
        </authorList>
    </citation>
    <scope>NUCLEOTIDE SEQUENCE</scope>
    <source>
        <strain evidence="4">MST-FP2251</strain>
    </source>
</reference>
<evidence type="ECO:0000256" key="1">
    <source>
        <dbReference type="ARBA" id="ARBA00006484"/>
    </source>
</evidence>
<dbReference type="PANTHER" id="PTHR42879:SF2">
    <property type="entry name" value="3-OXOACYL-[ACYL-CARRIER-PROTEIN] REDUCTASE FABG"/>
    <property type="match status" value="1"/>
</dbReference>
<gene>
    <name evidence="4" type="ORF">FE257_006661</name>
</gene>
<dbReference type="EC" id="1.1.1.100" evidence="2"/>
<dbReference type="SUPFAM" id="SSF51735">
    <property type="entry name" value="NAD(P)-binding Rossmann-fold domains"/>
    <property type="match status" value="1"/>
</dbReference>
<comment type="caution">
    <text evidence="4">The sequence shown here is derived from an EMBL/GenBank/DDBJ whole genome shotgun (WGS) entry which is preliminary data.</text>
</comment>
<evidence type="ECO:0000256" key="3">
    <source>
        <dbReference type="ARBA" id="ARBA00048508"/>
    </source>
</evidence>
<dbReference type="InterPro" id="IPR002347">
    <property type="entry name" value="SDR_fam"/>
</dbReference>
<comment type="similarity">
    <text evidence="1">Belongs to the short-chain dehydrogenases/reductases (SDR) family.</text>
</comment>
<protein>
    <recommendedName>
        <fullName evidence="2">3-oxoacyl-[acyl-carrier-protein] reductase</fullName>
        <ecNumber evidence="2">1.1.1.100</ecNumber>
    </recommendedName>
</protein>
<dbReference type="EMBL" id="VCAU01000030">
    <property type="protein sequence ID" value="KAF9889981.1"/>
    <property type="molecule type" value="Genomic_DNA"/>
</dbReference>
<dbReference type="Gene3D" id="3.40.50.720">
    <property type="entry name" value="NAD(P)-binding Rossmann-like Domain"/>
    <property type="match status" value="1"/>
</dbReference>
<keyword evidence="5" id="KW-1185">Reference proteome</keyword>
<evidence type="ECO:0000313" key="5">
    <source>
        <dbReference type="Proteomes" id="UP001194746"/>
    </source>
</evidence>
<reference evidence="4" key="1">
    <citation type="journal article" date="2019" name="Beilstein J. Org. Chem.">
        <title>Nanangenines: drimane sesquiterpenoids as the dominant metabolite cohort of a novel Australian fungus, Aspergillus nanangensis.</title>
        <authorList>
            <person name="Lacey H.J."/>
            <person name="Gilchrist C.L.M."/>
            <person name="Crombie A."/>
            <person name="Kalaitzis J.A."/>
            <person name="Vuong D."/>
            <person name="Rutledge P.J."/>
            <person name="Turner P."/>
            <person name="Pitt J.I."/>
            <person name="Lacey E."/>
            <person name="Chooi Y.H."/>
            <person name="Piggott A.M."/>
        </authorList>
    </citation>
    <scope>NUCLEOTIDE SEQUENCE</scope>
    <source>
        <strain evidence="4">MST-FP2251</strain>
    </source>
</reference>
<dbReference type="Proteomes" id="UP001194746">
    <property type="component" value="Unassembled WGS sequence"/>
</dbReference>
<proteinExistence type="inferred from homology"/>
<comment type="catalytic activity">
    <reaction evidence="3">
        <text>a (3R)-hydroxyacyl-[ACP] + NADP(+) = a 3-oxoacyl-[ACP] + NADPH + H(+)</text>
        <dbReference type="Rhea" id="RHEA:17397"/>
        <dbReference type="Rhea" id="RHEA-COMP:9916"/>
        <dbReference type="Rhea" id="RHEA-COMP:9945"/>
        <dbReference type="ChEBI" id="CHEBI:15378"/>
        <dbReference type="ChEBI" id="CHEBI:57783"/>
        <dbReference type="ChEBI" id="CHEBI:58349"/>
        <dbReference type="ChEBI" id="CHEBI:78776"/>
        <dbReference type="ChEBI" id="CHEBI:78827"/>
        <dbReference type="EC" id="1.1.1.100"/>
    </reaction>
</comment>
<dbReference type="AlphaFoldDB" id="A0AAD4CNY6"/>
<dbReference type="GO" id="GO:0004316">
    <property type="term" value="F:3-oxoacyl-[acyl-carrier-protein] reductase (NADPH) activity"/>
    <property type="evidence" value="ECO:0007669"/>
    <property type="project" value="UniProtKB-EC"/>
</dbReference>
<dbReference type="PRINTS" id="PR00081">
    <property type="entry name" value="GDHRDH"/>
</dbReference>
<name>A0AAD4CNY6_ASPNN</name>
<dbReference type="Pfam" id="PF13561">
    <property type="entry name" value="adh_short_C2"/>
    <property type="match status" value="1"/>
</dbReference>
<evidence type="ECO:0000313" key="4">
    <source>
        <dbReference type="EMBL" id="KAF9889981.1"/>
    </source>
</evidence>
<organism evidence="4 5">
    <name type="scientific">Aspergillus nanangensis</name>
    <dbReference type="NCBI Taxonomy" id="2582783"/>
    <lineage>
        <taxon>Eukaryota</taxon>
        <taxon>Fungi</taxon>
        <taxon>Dikarya</taxon>
        <taxon>Ascomycota</taxon>
        <taxon>Pezizomycotina</taxon>
        <taxon>Eurotiomycetes</taxon>
        <taxon>Eurotiomycetidae</taxon>
        <taxon>Eurotiales</taxon>
        <taxon>Aspergillaceae</taxon>
        <taxon>Aspergillus</taxon>
        <taxon>Aspergillus subgen. Circumdati</taxon>
    </lineage>
</organism>
<sequence>MYGVVATSLSVPVISYTAAKHGVVGLTKADALAYAPKGIRINAICPGYVATPLVLSTMPEEVLQREIAKTPVGRLADMDEVGDMISFLVSPMSSYMYGAAMVGDGGFTIQ</sequence>
<dbReference type="InterPro" id="IPR036291">
    <property type="entry name" value="NAD(P)-bd_dom_sf"/>
</dbReference>
<dbReference type="InterPro" id="IPR050259">
    <property type="entry name" value="SDR"/>
</dbReference>
<accession>A0AAD4CNY6</accession>
<dbReference type="PANTHER" id="PTHR42879">
    <property type="entry name" value="3-OXOACYL-(ACYL-CARRIER-PROTEIN) REDUCTASE"/>
    <property type="match status" value="1"/>
</dbReference>